<keyword evidence="1" id="KW-0805">Transcription regulation</keyword>
<dbReference type="OrthoDB" id="9779074at2"/>
<protein>
    <submittedName>
        <fullName evidence="6">Helix-turn-helix domain-containing protein</fullName>
    </submittedName>
</protein>
<dbReference type="PROSITE" id="PS00041">
    <property type="entry name" value="HTH_ARAC_FAMILY_1"/>
    <property type="match status" value="1"/>
</dbReference>
<dbReference type="SMART" id="SM00065">
    <property type="entry name" value="GAF"/>
    <property type="match status" value="1"/>
</dbReference>
<dbReference type="PROSITE" id="PS51257">
    <property type="entry name" value="PROKAR_LIPOPROTEIN"/>
    <property type="match status" value="1"/>
</dbReference>
<keyword evidence="4" id="KW-1133">Transmembrane helix</keyword>
<dbReference type="PRINTS" id="PR00032">
    <property type="entry name" value="HTHARAC"/>
</dbReference>
<dbReference type="RefSeq" id="WP_143916198.1">
    <property type="nucleotide sequence ID" value="NZ_CANMIK010000002.1"/>
</dbReference>
<feature type="transmembrane region" description="Helical" evidence="4">
    <location>
        <begin position="18"/>
        <end position="36"/>
    </location>
</feature>
<keyword evidence="2" id="KW-0238">DNA-binding</keyword>
<dbReference type="InterPro" id="IPR018062">
    <property type="entry name" value="HTH_AraC-typ_CS"/>
</dbReference>
<dbReference type="AlphaFoldDB" id="A0A554VMB6"/>
<dbReference type="EMBL" id="VLNR01000014">
    <property type="protein sequence ID" value="TSE09357.1"/>
    <property type="molecule type" value="Genomic_DNA"/>
</dbReference>
<reference evidence="6 7" key="1">
    <citation type="submission" date="2019-07" db="EMBL/GenBank/DDBJ databases">
        <title>The draft genome sequence of Aquimarina algiphila M91.</title>
        <authorList>
            <person name="Meng X."/>
        </authorList>
    </citation>
    <scope>NUCLEOTIDE SEQUENCE [LARGE SCALE GENOMIC DNA]</scope>
    <source>
        <strain evidence="6 7">M91</strain>
    </source>
</reference>
<dbReference type="SUPFAM" id="SSF55781">
    <property type="entry name" value="GAF domain-like"/>
    <property type="match status" value="1"/>
</dbReference>
<dbReference type="InterPro" id="IPR029016">
    <property type="entry name" value="GAF-like_dom_sf"/>
</dbReference>
<evidence type="ECO:0000313" key="7">
    <source>
        <dbReference type="Proteomes" id="UP000318833"/>
    </source>
</evidence>
<dbReference type="Pfam" id="PF12833">
    <property type="entry name" value="HTH_18"/>
    <property type="match status" value="1"/>
</dbReference>
<keyword evidence="3" id="KW-0804">Transcription</keyword>
<dbReference type="PANTHER" id="PTHR43280">
    <property type="entry name" value="ARAC-FAMILY TRANSCRIPTIONAL REGULATOR"/>
    <property type="match status" value="1"/>
</dbReference>
<dbReference type="GO" id="GO:0003700">
    <property type="term" value="F:DNA-binding transcription factor activity"/>
    <property type="evidence" value="ECO:0007669"/>
    <property type="project" value="InterPro"/>
</dbReference>
<dbReference type="Pfam" id="PF13185">
    <property type="entry name" value="GAF_2"/>
    <property type="match status" value="1"/>
</dbReference>
<dbReference type="InterPro" id="IPR018060">
    <property type="entry name" value="HTH_AraC"/>
</dbReference>
<dbReference type="Gene3D" id="1.10.10.60">
    <property type="entry name" value="Homeodomain-like"/>
    <property type="match status" value="2"/>
</dbReference>
<keyword evidence="7" id="KW-1185">Reference proteome</keyword>
<evidence type="ECO:0000259" key="5">
    <source>
        <dbReference type="PROSITE" id="PS01124"/>
    </source>
</evidence>
<evidence type="ECO:0000313" key="6">
    <source>
        <dbReference type="EMBL" id="TSE09357.1"/>
    </source>
</evidence>
<feature type="transmembrane region" description="Helical" evidence="4">
    <location>
        <begin position="48"/>
        <end position="68"/>
    </location>
</feature>
<dbReference type="Proteomes" id="UP000318833">
    <property type="component" value="Unassembled WGS sequence"/>
</dbReference>
<keyword evidence="4" id="KW-0812">Transmembrane</keyword>
<proteinExistence type="predicted"/>
<feature type="domain" description="HTH araC/xylS-type" evidence="5">
    <location>
        <begin position="327"/>
        <end position="423"/>
    </location>
</feature>
<dbReference type="PROSITE" id="PS01124">
    <property type="entry name" value="HTH_ARAC_FAMILY_2"/>
    <property type="match status" value="1"/>
</dbReference>
<evidence type="ECO:0000256" key="1">
    <source>
        <dbReference type="ARBA" id="ARBA00023015"/>
    </source>
</evidence>
<gene>
    <name evidence="6" type="ORF">FOF46_08875</name>
</gene>
<evidence type="ECO:0000256" key="3">
    <source>
        <dbReference type="ARBA" id="ARBA00023163"/>
    </source>
</evidence>
<name>A0A554VMB6_9FLAO</name>
<evidence type="ECO:0000256" key="2">
    <source>
        <dbReference type="ARBA" id="ARBA00023125"/>
    </source>
</evidence>
<dbReference type="GO" id="GO:0043565">
    <property type="term" value="F:sequence-specific DNA binding"/>
    <property type="evidence" value="ECO:0007669"/>
    <property type="project" value="InterPro"/>
</dbReference>
<dbReference type="PANTHER" id="PTHR43280:SF29">
    <property type="entry name" value="ARAC-FAMILY TRANSCRIPTIONAL REGULATOR"/>
    <property type="match status" value="1"/>
</dbReference>
<dbReference type="SUPFAM" id="SSF46689">
    <property type="entry name" value="Homeodomain-like"/>
    <property type="match status" value="1"/>
</dbReference>
<accession>A0A554VMB6</accession>
<dbReference type="InterPro" id="IPR003018">
    <property type="entry name" value="GAF"/>
</dbReference>
<dbReference type="InterPro" id="IPR009057">
    <property type="entry name" value="Homeodomain-like_sf"/>
</dbReference>
<keyword evidence="4" id="KW-0472">Membrane</keyword>
<evidence type="ECO:0000256" key="4">
    <source>
        <dbReference type="SAM" id="Phobius"/>
    </source>
</evidence>
<sequence>MNIKKNIGNKIAVKKSGILLYGFVFLFACVVVFKILKINITSFEMTHMFTSLIVLNIALLLTVGYFLLITIKNFSGFYSIPTLFQKTVTTVYDHIFSTVSVEVQEPEINKDKKSGLRNTFSNFNIPGLSQSFSDKEEHRIQNTTPETIAVLSYFATSLFEKNKLEDVLWDIVENCISQLQLEDCVIYMLDTEKKMLIQKAAFGHKNNGERKVISPIQIPLGKGIVGRVAQTGRFEYISDVTNDAEYIIDDANRMSELSIPIFVDDEVVGVLDSEHSQKDFFTENHIFLFQLIARLTENKLKQLQTKNACHITDDNVYFKELEFLMKEAKIYRDANLGLDSMSTQLNISGNYLSQLVNKVTGRNFTDYVNGFRIEDAKSKLRNPEFTNYTIIAIALESGFNSKSTFYSAFKKLTGISPKEYRKIP</sequence>
<comment type="caution">
    <text evidence="6">The sequence shown here is derived from an EMBL/GenBank/DDBJ whole genome shotgun (WGS) entry which is preliminary data.</text>
</comment>
<dbReference type="InterPro" id="IPR020449">
    <property type="entry name" value="Tscrpt_reg_AraC-type_HTH"/>
</dbReference>
<dbReference type="SMART" id="SM00342">
    <property type="entry name" value="HTH_ARAC"/>
    <property type="match status" value="1"/>
</dbReference>
<organism evidence="6 7">
    <name type="scientific">Aquimarina algiphila</name>
    <dbReference type="NCBI Taxonomy" id="2047982"/>
    <lineage>
        <taxon>Bacteria</taxon>
        <taxon>Pseudomonadati</taxon>
        <taxon>Bacteroidota</taxon>
        <taxon>Flavobacteriia</taxon>
        <taxon>Flavobacteriales</taxon>
        <taxon>Flavobacteriaceae</taxon>
        <taxon>Aquimarina</taxon>
    </lineage>
</organism>
<dbReference type="Gene3D" id="3.30.450.40">
    <property type="match status" value="1"/>
</dbReference>